<sequence>MKSCQIPKIDKANKVLVKEAKLAISKNDKEHSKLVLTKIREFRMQLAYNKATESLETNFGWTLEYDKINATLQKVIGLGNS</sequence>
<name>A0AAE3KV74_9BACT</name>
<keyword evidence="2" id="KW-1185">Reference proteome</keyword>
<dbReference type="AlphaFoldDB" id="A0AAE3KV74"/>
<dbReference type="RefSeq" id="WP_255039481.1">
    <property type="nucleotide sequence ID" value="NZ_RJUF01000192.1"/>
</dbReference>
<gene>
    <name evidence="1" type="ORF">EGI31_22795</name>
</gene>
<reference evidence="1 2" key="1">
    <citation type="submission" date="2018-11" db="EMBL/GenBank/DDBJ databases">
        <title>Novel bacteria species description.</title>
        <authorList>
            <person name="Han J.-H."/>
        </authorList>
    </citation>
    <scope>NUCLEOTIDE SEQUENCE [LARGE SCALE GENOMIC DNA]</scope>
    <source>
        <strain evidence="1 2">KCTC23259</strain>
    </source>
</reference>
<evidence type="ECO:0000313" key="2">
    <source>
        <dbReference type="Proteomes" id="UP001204144"/>
    </source>
</evidence>
<proteinExistence type="predicted"/>
<comment type="caution">
    <text evidence="1">The sequence shown here is derived from an EMBL/GenBank/DDBJ whole genome shotgun (WGS) entry which is preliminary data.</text>
</comment>
<dbReference type="EMBL" id="RJUF01000192">
    <property type="protein sequence ID" value="MCP9765773.1"/>
    <property type="molecule type" value="Genomic_DNA"/>
</dbReference>
<dbReference type="Proteomes" id="UP001204144">
    <property type="component" value="Unassembled WGS sequence"/>
</dbReference>
<accession>A0AAE3KV74</accession>
<evidence type="ECO:0000313" key="1">
    <source>
        <dbReference type="EMBL" id="MCP9765773.1"/>
    </source>
</evidence>
<organism evidence="1 2">
    <name type="scientific">Lacihabitans soyangensis</name>
    <dbReference type="NCBI Taxonomy" id="869394"/>
    <lineage>
        <taxon>Bacteria</taxon>
        <taxon>Pseudomonadati</taxon>
        <taxon>Bacteroidota</taxon>
        <taxon>Cytophagia</taxon>
        <taxon>Cytophagales</taxon>
        <taxon>Leadbetterellaceae</taxon>
        <taxon>Lacihabitans</taxon>
    </lineage>
</organism>
<protein>
    <submittedName>
        <fullName evidence="1">Uncharacterized protein</fullName>
    </submittedName>
</protein>